<dbReference type="Proteomes" id="UP000326799">
    <property type="component" value="Unassembled WGS sequence"/>
</dbReference>
<feature type="domain" description="Heterokaryon incompatibility" evidence="1">
    <location>
        <begin position="189"/>
        <end position="330"/>
    </location>
</feature>
<organism evidence="2 3">
    <name type="scientific">Aspergillus novoparasiticus</name>
    <dbReference type="NCBI Taxonomy" id="986946"/>
    <lineage>
        <taxon>Eukaryota</taxon>
        <taxon>Fungi</taxon>
        <taxon>Dikarya</taxon>
        <taxon>Ascomycota</taxon>
        <taxon>Pezizomycotina</taxon>
        <taxon>Eurotiomycetes</taxon>
        <taxon>Eurotiomycetidae</taxon>
        <taxon>Eurotiales</taxon>
        <taxon>Aspergillaceae</taxon>
        <taxon>Aspergillus</taxon>
        <taxon>Aspergillus subgen. Circumdati</taxon>
    </lineage>
</organism>
<sequence length="644" mass="72296">MLCTICRQIFTGSRCPDISLHHIILHQLEQAASEKCFICHVLWNAVSDQPACWLAKNLPEVSIKPVSQYYFRRESAPEDTLLELNFTVNKSGIDDRGLGRSVTFFLQSMSAGSQTAGRTYSITASGHYTWGKSMSTAVTWLSNCLCTHTRCQSSSLSGYIPTRLLQIGQPSTDKIRLVLHPNKETCIQYATVSHCWGGSEPTRLSVLTSTSRKDLESGIFVSELNQVFQDAIFTARTMGIHFDSTVDWQQEAPLMSDVYGGATLNIAASAAAGHDITCFPERDAWSIQPCIIGTTWHNCENGVYNLYHGDFRDAAFKGLPLMKRGWVIQELLLAPRLLHLSGSQLFWDCYELSACETYPDGLLPNIREQWMTRAVLWDVWRSSRSSTERRDPIKQLWKAIVEDYTAAHLTIATDRLIALAGIAKNMARSLGDKYIAGLWETSFITDLFWLGTSDRRGLRPRPSPYRAPSWSWASLDGKVSLSLALDGQIQHLKPLIDIVTCEIETVTDDPFGFVTKNLLRLSGPLAMMQLAPKPNGEWLVFFDGTWWDDEVRLCVALDCTPSTHKLHCLPLFLDNHQTTTWTVSCLLLEPSGNSSGQFMRVGALHAFSGALGMQAWIQFEGKKNESWFEYEDKCKDGRYTISIV</sequence>
<reference evidence="2 3" key="1">
    <citation type="submission" date="2019-04" db="EMBL/GenBank/DDBJ databases">
        <title>Fungal friends and foes A comparative genomics study of 23 Aspergillus species from section Flavi.</title>
        <authorList>
            <consortium name="DOE Joint Genome Institute"/>
            <person name="Kjaerbolling I."/>
            <person name="Vesth T.C."/>
            <person name="Frisvad J.C."/>
            <person name="Nybo J.L."/>
            <person name="Theobald S."/>
            <person name="Kildgaard S."/>
            <person name="Petersen T.I."/>
            <person name="Kuo A."/>
            <person name="Sato A."/>
            <person name="Lyhne E.K."/>
            <person name="Kogle M.E."/>
            <person name="Wiebenga A."/>
            <person name="Kun R.S."/>
            <person name="Lubbers R.J."/>
            <person name="Makela M.R."/>
            <person name="Barry K."/>
            <person name="Chovatia M."/>
            <person name="Clum A."/>
            <person name="Daum C."/>
            <person name="Haridas S."/>
            <person name="He G."/>
            <person name="LaButti K."/>
            <person name="Lipzen A."/>
            <person name="Mondo S."/>
            <person name="Pangilinan J."/>
            <person name="Riley R."/>
            <person name="Salamov A."/>
            <person name="Simmons B.A."/>
            <person name="Magnuson J.K."/>
            <person name="Henrissat B."/>
            <person name="Mortensen U.H."/>
            <person name="Larsen T.O."/>
            <person name="De vries R.P."/>
            <person name="Grigoriev I.V."/>
            <person name="Machida M."/>
            <person name="Baker S.E."/>
            <person name="Andersen M.R."/>
        </authorList>
    </citation>
    <scope>NUCLEOTIDE SEQUENCE [LARGE SCALE GENOMIC DNA]</scope>
    <source>
        <strain evidence="2 3">CBS 126849</strain>
    </source>
</reference>
<name>A0A5N6EET4_9EURO</name>
<accession>A0A5N6EET4</accession>
<dbReference type="PANTHER" id="PTHR33112">
    <property type="entry name" value="DOMAIN PROTEIN, PUTATIVE-RELATED"/>
    <property type="match status" value="1"/>
</dbReference>
<evidence type="ECO:0000313" key="3">
    <source>
        <dbReference type="Proteomes" id="UP000326799"/>
    </source>
</evidence>
<dbReference type="EMBL" id="ML733505">
    <property type="protein sequence ID" value="KAB8215343.1"/>
    <property type="molecule type" value="Genomic_DNA"/>
</dbReference>
<dbReference type="PANTHER" id="PTHR33112:SF9">
    <property type="entry name" value="HETEROKARYON INCOMPATIBILITY DOMAIN-CONTAINING PROTEIN"/>
    <property type="match status" value="1"/>
</dbReference>
<dbReference type="InterPro" id="IPR010730">
    <property type="entry name" value="HET"/>
</dbReference>
<dbReference type="Pfam" id="PF06985">
    <property type="entry name" value="HET"/>
    <property type="match status" value="1"/>
</dbReference>
<dbReference type="AlphaFoldDB" id="A0A5N6EET4"/>
<evidence type="ECO:0000313" key="2">
    <source>
        <dbReference type="EMBL" id="KAB8215343.1"/>
    </source>
</evidence>
<evidence type="ECO:0000259" key="1">
    <source>
        <dbReference type="Pfam" id="PF06985"/>
    </source>
</evidence>
<keyword evidence="3" id="KW-1185">Reference proteome</keyword>
<protein>
    <recommendedName>
        <fullName evidence="1">Heterokaryon incompatibility domain-containing protein</fullName>
    </recommendedName>
</protein>
<proteinExistence type="predicted"/>
<gene>
    <name evidence="2" type="ORF">BDV33DRAFT_195297</name>
</gene>